<dbReference type="Proteomes" id="UP001159179">
    <property type="component" value="Unassembled WGS sequence"/>
</dbReference>
<protein>
    <submittedName>
        <fullName evidence="7">YkvA family protein</fullName>
    </submittedName>
</protein>
<keyword evidence="2 5" id="KW-0812">Transmembrane</keyword>
<evidence type="ECO:0000256" key="1">
    <source>
        <dbReference type="ARBA" id="ARBA00004127"/>
    </source>
</evidence>
<dbReference type="EMBL" id="JAROYP010000018">
    <property type="protein sequence ID" value="MDH5163742.1"/>
    <property type="molecule type" value="Genomic_DNA"/>
</dbReference>
<keyword evidence="3 5" id="KW-1133">Transmembrane helix</keyword>
<evidence type="ECO:0000313" key="8">
    <source>
        <dbReference type="Proteomes" id="UP001159179"/>
    </source>
</evidence>
<comment type="subcellular location">
    <subcellularLocation>
        <location evidence="1">Endomembrane system</location>
        <topology evidence="1">Multi-pass membrane protein</topology>
    </subcellularLocation>
</comment>
<feature type="domain" description="DUF1232" evidence="6">
    <location>
        <begin position="64"/>
        <end position="98"/>
    </location>
</feature>
<dbReference type="InterPro" id="IPR016983">
    <property type="entry name" value="UCP031804"/>
</dbReference>
<keyword evidence="4 5" id="KW-0472">Membrane</keyword>
<dbReference type="AlphaFoldDB" id="A0AAW6T2E4"/>
<feature type="transmembrane region" description="Helical" evidence="5">
    <location>
        <begin position="36"/>
        <end position="55"/>
    </location>
</feature>
<dbReference type="Pfam" id="PF06803">
    <property type="entry name" value="DUF1232"/>
    <property type="match status" value="1"/>
</dbReference>
<evidence type="ECO:0000256" key="4">
    <source>
        <dbReference type="ARBA" id="ARBA00023136"/>
    </source>
</evidence>
<accession>A0AAW6T2E4</accession>
<gene>
    <name evidence="7" type="ORF">P5X88_22645</name>
</gene>
<evidence type="ECO:0000259" key="6">
    <source>
        <dbReference type="Pfam" id="PF06803"/>
    </source>
</evidence>
<comment type="caution">
    <text evidence="7">The sequence shown here is derived from an EMBL/GenBank/DDBJ whole genome shotgun (WGS) entry which is preliminary data.</text>
</comment>
<evidence type="ECO:0000256" key="3">
    <source>
        <dbReference type="ARBA" id="ARBA00022989"/>
    </source>
</evidence>
<evidence type="ECO:0000313" key="7">
    <source>
        <dbReference type="EMBL" id="MDH5163742.1"/>
    </source>
</evidence>
<sequence>MANEIEPINTEELKTRMERAKKHYSNKKLWDKLKNVGKKAGGIVVYAVLLLYYTLQKPSVPVKTKAMIIGALGYFILPIDLIPDFITGVGYVDDLGALGAAILQVATHIDQDIKDKAKNKLSTWFGEDIDTSAIDEKLTN</sequence>
<dbReference type="RefSeq" id="WP_235813438.1">
    <property type="nucleotide sequence ID" value="NZ_CP065424.1"/>
</dbReference>
<dbReference type="InterPro" id="IPR010652">
    <property type="entry name" value="DUF1232"/>
</dbReference>
<dbReference type="PIRSF" id="PIRSF031804">
    <property type="entry name" value="UCP031804"/>
    <property type="match status" value="1"/>
</dbReference>
<dbReference type="GO" id="GO:0012505">
    <property type="term" value="C:endomembrane system"/>
    <property type="evidence" value="ECO:0007669"/>
    <property type="project" value="UniProtKB-SubCell"/>
</dbReference>
<reference evidence="7" key="1">
    <citation type="submission" date="2023-03" db="EMBL/GenBank/DDBJ databases">
        <title>Bacterial isolates from washroom surfaces on a university campus.</title>
        <authorList>
            <person name="Holman D.B."/>
            <person name="Gzyl K.E."/>
            <person name="Taheri A.E."/>
        </authorList>
    </citation>
    <scope>NUCLEOTIDE SEQUENCE</scope>
    <source>
        <strain evidence="7">RD03</strain>
    </source>
</reference>
<proteinExistence type="predicted"/>
<organism evidence="7 8">
    <name type="scientific">Heyndrickxia oleronia</name>
    <dbReference type="NCBI Taxonomy" id="38875"/>
    <lineage>
        <taxon>Bacteria</taxon>
        <taxon>Bacillati</taxon>
        <taxon>Bacillota</taxon>
        <taxon>Bacilli</taxon>
        <taxon>Bacillales</taxon>
        <taxon>Bacillaceae</taxon>
        <taxon>Heyndrickxia</taxon>
    </lineage>
</organism>
<evidence type="ECO:0000256" key="2">
    <source>
        <dbReference type="ARBA" id="ARBA00022692"/>
    </source>
</evidence>
<name>A0AAW6T2E4_9BACI</name>
<evidence type="ECO:0000256" key="5">
    <source>
        <dbReference type="SAM" id="Phobius"/>
    </source>
</evidence>